<protein>
    <submittedName>
        <fullName evidence="2">Uncharacterized protein</fullName>
    </submittedName>
</protein>
<proteinExistence type="predicted"/>
<feature type="compositionally biased region" description="Polar residues" evidence="1">
    <location>
        <begin position="1"/>
        <end position="13"/>
    </location>
</feature>
<feature type="compositionally biased region" description="Acidic residues" evidence="1">
    <location>
        <begin position="78"/>
        <end position="102"/>
    </location>
</feature>
<dbReference type="Proteomes" id="UP000030744">
    <property type="component" value="Unassembled WGS sequence"/>
</dbReference>
<dbReference type="AlphaFoldDB" id="U6JUH3"/>
<dbReference type="VEuPathDB" id="ToxoDB:EMH_0034160"/>
<dbReference type="EMBL" id="HG680087">
    <property type="protein sequence ID" value="CDJ27717.1"/>
    <property type="molecule type" value="Genomic_DNA"/>
</dbReference>
<keyword evidence="3" id="KW-1185">Reference proteome</keyword>
<evidence type="ECO:0000256" key="1">
    <source>
        <dbReference type="SAM" id="MobiDB-lite"/>
    </source>
</evidence>
<organism evidence="2 3">
    <name type="scientific">Eimeria mitis</name>
    <dbReference type="NCBI Taxonomy" id="44415"/>
    <lineage>
        <taxon>Eukaryota</taxon>
        <taxon>Sar</taxon>
        <taxon>Alveolata</taxon>
        <taxon>Apicomplexa</taxon>
        <taxon>Conoidasida</taxon>
        <taxon>Coccidia</taxon>
        <taxon>Eucoccidiorida</taxon>
        <taxon>Eimeriorina</taxon>
        <taxon>Eimeriidae</taxon>
        <taxon>Eimeria</taxon>
    </lineage>
</organism>
<gene>
    <name evidence="2" type="ORF">EMH_0034160</name>
</gene>
<evidence type="ECO:0000313" key="3">
    <source>
        <dbReference type="Proteomes" id="UP000030744"/>
    </source>
</evidence>
<reference evidence="2" key="2">
    <citation type="submission" date="2013-10" db="EMBL/GenBank/DDBJ databases">
        <authorList>
            <person name="Aslett M."/>
        </authorList>
    </citation>
    <scope>NUCLEOTIDE SEQUENCE [LARGE SCALE GENOMIC DNA]</scope>
    <source>
        <strain evidence="2">Houghton</strain>
    </source>
</reference>
<evidence type="ECO:0000313" key="2">
    <source>
        <dbReference type="EMBL" id="CDJ27717.1"/>
    </source>
</evidence>
<dbReference type="OrthoDB" id="347935at2759"/>
<accession>U6JUH3</accession>
<reference evidence="2" key="1">
    <citation type="submission" date="2013-10" db="EMBL/GenBank/DDBJ databases">
        <title>Genomic analysis of the causative agents of coccidiosis in chickens.</title>
        <authorList>
            <person name="Reid A.J."/>
            <person name="Blake D."/>
            <person name="Billington K."/>
            <person name="Browne H."/>
            <person name="Dunn M."/>
            <person name="Hung S."/>
            <person name="Kawahara F."/>
            <person name="Miranda-Saavedra D."/>
            <person name="Mourier T."/>
            <person name="Nagra H."/>
            <person name="Otto T.D."/>
            <person name="Rawlings N."/>
            <person name="Sanchez A."/>
            <person name="Sanders M."/>
            <person name="Subramaniam C."/>
            <person name="Tay Y."/>
            <person name="Dear P."/>
            <person name="Doerig C."/>
            <person name="Gruber A."/>
            <person name="Parkinson J."/>
            <person name="Shirley M."/>
            <person name="Wan K.L."/>
            <person name="Berriman M."/>
            <person name="Tomley F."/>
            <person name="Pain A."/>
        </authorList>
    </citation>
    <scope>NUCLEOTIDE SEQUENCE [LARGE SCALE GENOMIC DNA]</scope>
    <source>
        <strain evidence="2">Houghton</strain>
    </source>
</reference>
<feature type="region of interest" description="Disordered" evidence="1">
    <location>
        <begin position="1"/>
        <end position="114"/>
    </location>
</feature>
<sequence>MSLLPQYNLQLSPTRHLMREEPGDAAGEVSETGGATGGADEDTPADAEGKQAAGEQGEGSKGTPEEPSGAAGGPSGEGDGEAPPDEQPQEEPADGWGDDPPEDLGPPRDPSSPEEALTMHLVQQLLSPRFADMGAVSFDELRELKELLEGNPTDEVNVGGTPVLRHQLQRMAPGEPLELSFLDTYCTRLQTHVSARASKGLQRPVAILSPKTIVKAWNEFVEHRKRPMLFSAQVRQCKAAERVLLLLPTTPAGGETSDFPPGHIILGVIDMKYRIIRIVDSRHHAPEVYQKSIEFMQLLTKRFADDYSVSPHLPEPGFPFEVEDPQKAARLPAEMKEASGGIQLENLACLAEDRAPIHRQRDVTQIRWRVLAESVRGLQARLLEDGEVRPVEEEEVQ</sequence>
<dbReference type="GeneID" id="25378213"/>
<dbReference type="RefSeq" id="XP_013350295.1">
    <property type="nucleotide sequence ID" value="XM_013494841.1"/>
</dbReference>
<name>U6JUH3_9EIME</name>